<evidence type="ECO:0000256" key="2">
    <source>
        <dbReference type="ARBA" id="ARBA00023015"/>
    </source>
</evidence>
<protein>
    <submittedName>
        <fullName evidence="8">Basic helix-loop-helix transcription factor</fullName>
    </submittedName>
</protein>
<keyword evidence="5" id="KW-0175">Coiled coil</keyword>
<name>A0A0H3YC21_SALMI</name>
<dbReference type="GO" id="GO:0000981">
    <property type="term" value="F:DNA-binding transcription factor activity, RNA polymerase II-specific"/>
    <property type="evidence" value="ECO:0007669"/>
    <property type="project" value="TreeGrafter"/>
</dbReference>
<comment type="subcellular location">
    <subcellularLocation>
        <location evidence="1">Nucleus</location>
    </subcellularLocation>
</comment>
<evidence type="ECO:0000259" key="7">
    <source>
        <dbReference type="PROSITE" id="PS50888"/>
    </source>
</evidence>
<evidence type="ECO:0000256" key="5">
    <source>
        <dbReference type="SAM" id="Coils"/>
    </source>
</evidence>
<reference evidence="8" key="1">
    <citation type="submission" date="2014-12" db="EMBL/GenBank/DDBJ databases">
        <title>Genome-wide characterization and analysis of bHLH transcription factors related to tanshinones biosynthesis in Salvia miltiorrhiza.</title>
        <authorList>
            <person name="Zhang X."/>
            <person name="Song J."/>
        </authorList>
    </citation>
    <scope>NUCLEOTIDE SEQUENCE</scope>
</reference>
<dbReference type="PROSITE" id="PS50888">
    <property type="entry name" value="BHLH"/>
    <property type="match status" value="1"/>
</dbReference>
<sequence>MSCFSEMILEQDLTISNEAVLESPQLVTKSSKKRRRTSKSGPKQNEENKVSDELRKTAHREIERQRRQEMSTLYASLRELLPLEYIKVYICFFPFKYYFKEALNQSTWQGKRSVSDHMHEAASYIKDMEKKIEELQLRRDELKNASASNTTFDLPNFVTVNCCCDGLEILINCGVKEGYGFSLSRVIVELTHNGLDVVTCISNKVNGRFLYKIHTQVNALAYINLAELQQRLAYEIN</sequence>
<organism evidence="8">
    <name type="scientific">Salvia miltiorrhiza</name>
    <name type="common">Chinese sage</name>
    <dbReference type="NCBI Taxonomy" id="226208"/>
    <lineage>
        <taxon>Eukaryota</taxon>
        <taxon>Viridiplantae</taxon>
        <taxon>Streptophyta</taxon>
        <taxon>Embryophyta</taxon>
        <taxon>Tracheophyta</taxon>
        <taxon>Spermatophyta</taxon>
        <taxon>Magnoliopsida</taxon>
        <taxon>eudicotyledons</taxon>
        <taxon>Gunneridae</taxon>
        <taxon>Pentapetalae</taxon>
        <taxon>asterids</taxon>
        <taxon>lamiids</taxon>
        <taxon>Lamiales</taxon>
        <taxon>Lamiaceae</taxon>
        <taxon>Nepetoideae</taxon>
        <taxon>Mentheae</taxon>
        <taxon>Salviinae</taxon>
        <taxon>Salvia</taxon>
        <taxon>Salvia incertae sedis</taxon>
    </lineage>
</organism>
<dbReference type="GO" id="GO:0090575">
    <property type="term" value="C:RNA polymerase II transcription regulator complex"/>
    <property type="evidence" value="ECO:0007669"/>
    <property type="project" value="TreeGrafter"/>
</dbReference>
<dbReference type="Pfam" id="PF00010">
    <property type="entry name" value="HLH"/>
    <property type="match status" value="1"/>
</dbReference>
<dbReference type="EMBL" id="KP257445">
    <property type="protein sequence ID" value="AKN09547.1"/>
    <property type="molecule type" value="mRNA"/>
</dbReference>
<keyword evidence="2" id="KW-0805">Transcription regulation</keyword>
<dbReference type="PANTHER" id="PTHR13935:SF155">
    <property type="entry name" value="TRANSCRIPTION FACTOR BHLH120-LIKE"/>
    <property type="match status" value="1"/>
</dbReference>
<keyword evidence="4" id="KW-0539">Nucleus</keyword>
<dbReference type="InterPro" id="IPR036638">
    <property type="entry name" value="HLH_DNA-bd_sf"/>
</dbReference>
<dbReference type="Gene3D" id="4.10.280.10">
    <property type="entry name" value="Helix-loop-helix DNA-binding domain"/>
    <property type="match status" value="1"/>
</dbReference>
<dbReference type="InterPro" id="IPR011598">
    <property type="entry name" value="bHLH_dom"/>
</dbReference>
<keyword evidence="3" id="KW-0804">Transcription</keyword>
<evidence type="ECO:0000256" key="1">
    <source>
        <dbReference type="ARBA" id="ARBA00004123"/>
    </source>
</evidence>
<dbReference type="InterPro" id="IPR015660">
    <property type="entry name" value="MASH1/Ascl1a-like"/>
</dbReference>
<feature type="domain" description="BHLH" evidence="7">
    <location>
        <begin position="54"/>
        <end position="128"/>
    </location>
</feature>
<feature type="coiled-coil region" evidence="5">
    <location>
        <begin position="118"/>
        <end position="145"/>
    </location>
</feature>
<dbReference type="GO" id="GO:0046983">
    <property type="term" value="F:protein dimerization activity"/>
    <property type="evidence" value="ECO:0007669"/>
    <property type="project" value="InterPro"/>
</dbReference>
<dbReference type="PANTHER" id="PTHR13935">
    <property type="entry name" value="ACHAETE-SCUTE TRANSCRIPTION FACTOR-RELATED"/>
    <property type="match status" value="1"/>
</dbReference>
<evidence type="ECO:0000256" key="4">
    <source>
        <dbReference type="ARBA" id="ARBA00023242"/>
    </source>
</evidence>
<accession>A0A0H3YC21</accession>
<feature type="compositionally biased region" description="Basic and acidic residues" evidence="6">
    <location>
        <begin position="44"/>
        <end position="62"/>
    </location>
</feature>
<evidence type="ECO:0000256" key="3">
    <source>
        <dbReference type="ARBA" id="ARBA00023163"/>
    </source>
</evidence>
<proteinExistence type="evidence at transcript level"/>
<dbReference type="AlphaFoldDB" id="A0A0H3YC21"/>
<feature type="region of interest" description="Disordered" evidence="6">
    <location>
        <begin position="26"/>
        <end position="62"/>
    </location>
</feature>
<evidence type="ECO:0000256" key="6">
    <source>
        <dbReference type="SAM" id="MobiDB-lite"/>
    </source>
</evidence>
<dbReference type="SUPFAM" id="SSF47459">
    <property type="entry name" value="HLH, helix-loop-helix DNA-binding domain"/>
    <property type="match status" value="1"/>
</dbReference>
<dbReference type="GO" id="GO:0000977">
    <property type="term" value="F:RNA polymerase II transcription regulatory region sequence-specific DNA binding"/>
    <property type="evidence" value="ECO:0007669"/>
    <property type="project" value="TreeGrafter"/>
</dbReference>
<dbReference type="CDD" id="cd18914">
    <property type="entry name" value="bHLH_AtORG2_like"/>
    <property type="match status" value="1"/>
</dbReference>
<evidence type="ECO:0000313" key="8">
    <source>
        <dbReference type="EMBL" id="AKN09547.1"/>
    </source>
</evidence>